<feature type="region of interest" description="Disordered" evidence="1">
    <location>
        <begin position="1"/>
        <end position="67"/>
    </location>
</feature>
<gene>
    <name evidence="2" type="ORF">M422DRAFT_32753</name>
</gene>
<evidence type="ECO:0000313" key="3">
    <source>
        <dbReference type="Proteomes" id="UP000054279"/>
    </source>
</evidence>
<dbReference type="AlphaFoldDB" id="A0A0C9VNC8"/>
<name>A0A0C9VNC8_SPHS4</name>
<dbReference type="EMBL" id="KN837153">
    <property type="protein sequence ID" value="KIJ39251.1"/>
    <property type="molecule type" value="Genomic_DNA"/>
</dbReference>
<feature type="compositionally biased region" description="Low complexity" evidence="1">
    <location>
        <begin position="46"/>
        <end position="55"/>
    </location>
</feature>
<dbReference type="Proteomes" id="UP000054279">
    <property type="component" value="Unassembled WGS sequence"/>
</dbReference>
<dbReference type="HOGENOM" id="CLU_2814082_0_0_1"/>
<keyword evidence="3" id="KW-1185">Reference proteome</keyword>
<feature type="compositionally biased region" description="Basic and acidic residues" evidence="1">
    <location>
        <begin position="21"/>
        <end position="38"/>
    </location>
</feature>
<evidence type="ECO:0000313" key="2">
    <source>
        <dbReference type="EMBL" id="KIJ39251.1"/>
    </source>
</evidence>
<protein>
    <submittedName>
        <fullName evidence="2">Uncharacterized protein</fullName>
    </submittedName>
</protein>
<organism evidence="2 3">
    <name type="scientific">Sphaerobolus stellatus (strain SS14)</name>
    <dbReference type="NCBI Taxonomy" id="990650"/>
    <lineage>
        <taxon>Eukaryota</taxon>
        <taxon>Fungi</taxon>
        <taxon>Dikarya</taxon>
        <taxon>Basidiomycota</taxon>
        <taxon>Agaricomycotina</taxon>
        <taxon>Agaricomycetes</taxon>
        <taxon>Phallomycetidae</taxon>
        <taxon>Geastrales</taxon>
        <taxon>Sphaerobolaceae</taxon>
        <taxon>Sphaerobolus</taxon>
    </lineage>
</organism>
<evidence type="ECO:0000256" key="1">
    <source>
        <dbReference type="SAM" id="MobiDB-lite"/>
    </source>
</evidence>
<proteinExistence type="predicted"/>
<accession>A0A0C9VNC8</accession>
<sequence>MATAETSRGLKAPPKTPPLSKAERRTKQEKDRAAKEATKAQGGGKNAAKGSASKGPRPVVIRVNNSH</sequence>
<reference evidence="2 3" key="1">
    <citation type="submission" date="2014-06" db="EMBL/GenBank/DDBJ databases">
        <title>Evolutionary Origins and Diversification of the Mycorrhizal Mutualists.</title>
        <authorList>
            <consortium name="DOE Joint Genome Institute"/>
            <consortium name="Mycorrhizal Genomics Consortium"/>
            <person name="Kohler A."/>
            <person name="Kuo A."/>
            <person name="Nagy L.G."/>
            <person name="Floudas D."/>
            <person name="Copeland A."/>
            <person name="Barry K.W."/>
            <person name="Cichocki N."/>
            <person name="Veneault-Fourrey C."/>
            <person name="LaButti K."/>
            <person name="Lindquist E.A."/>
            <person name="Lipzen A."/>
            <person name="Lundell T."/>
            <person name="Morin E."/>
            <person name="Murat C."/>
            <person name="Riley R."/>
            <person name="Ohm R."/>
            <person name="Sun H."/>
            <person name="Tunlid A."/>
            <person name="Henrissat B."/>
            <person name="Grigoriev I.V."/>
            <person name="Hibbett D.S."/>
            <person name="Martin F."/>
        </authorList>
    </citation>
    <scope>NUCLEOTIDE SEQUENCE [LARGE SCALE GENOMIC DNA]</scope>
    <source>
        <strain evidence="2 3">SS14</strain>
    </source>
</reference>